<name>A0A2M7Z6L5_9BACT</name>
<reference evidence="2" key="1">
    <citation type="submission" date="2017-09" db="EMBL/GenBank/DDBJ databases">
        <title>Depth-based differentiation of microbial function through sediment-hosted aquifers and enrichment of novel symbionts in the deep terrestrial subsurface.</title>
        <authorList>
            <person name="Probst A.J."/>
            <person name="Ladd B."/>
            <person name="Jarett J.K."/>
            <person name="Geller-Mcgrath D.E."/>
            <person name="Sieber C.M.K."/>
            <person name="Emerson J.B."/>
            <person name="Anantharaman K."/>
            <person name="Thomas B.C."/>
            <person name="Malmstrom R."/>
            <person name="Stieglmeier M."/>
            <person name="Klingl A."/>
            <person name="Woyke T."/>
            <person name="Ryan C.M."/>
            <person name="Banfield J.F."/>
        </authorList>
    </citation>
    <scope>NUCLEOTIDE SEQUENCE [LARGE SCALE GENOMIC DNA]</scope>
</reference>
<dbReference type="Proteomes" id="UP000230843">
    <property type="component" value="Unassembled WGS sequence"/>
</dbReference>
<dbReference type="AlphaFoldDB" id="A0A2M7Z6L5"/>
<comment type="caution">
    <text evidence="1">The sequence shown here is derived from an EMBL/GenBank/DDBJ whole genome shotgun (WGS) entry which is preliminary data.</text>
</comment>
<dbReference type="GO" id="GO:0006261">
    <property type="term" value="P:DNA-templated DNA replication"/>
    <property type="evidence" value="ECO:0007669"/>
    <property type="project" value="TreeGrafter"/>
</dbReference>
<dbReference type="EMBL" id="PFVJ01000057">
    <property type="protein sequence ID" value="PJA89725.1"/>
    <property type="molecule type" value="Genomic_DNA"/>
</dbReference>
<dbReference type="Pfam" id="PF13177">
    <property type="entry name" value="DNA_pol3_delta2"/>
    <property type="match status" value="1"/>
</dbReference>
<gene>
    <name evidence="1" type="ORF">CO137_02710</name>
</gene>
<dbReference type="PANTHER" id="PTHR11669:SF8">
    <property type="entry name" value="DNA POLYMERASE III SUBUNIT DELTA"/>
    <property type="match status" value="1"/>
</dbReference>
<proteinExistence type="predicted"/>
<dbReference type="SUPFAM" id="SSF52540">
    <property type="entry name" value="P-loop containing nucleoside triphosphate hydrolases"/>
    <property type="match status" value="1"/>
</dbReference>
<dbReference type="PANTHER" id="PTHR11669">
    <property type="entry name" value="REPLICATION FACTOR C / DNA POLYMERASE III GAMMA-TAU SUBUNIT"/>
    <property type="match status" value="1"/>
</dbReference>
<protein>
    <recommendedName>
        <fullName evidence="3">DNA polymerase III subunit delta</fullName>
    </recommendedName>
</protein>
<dbReference type="Gene3D" id="3.40.50.300">
    <property type="entry name" value="P-loop containing nucleotide triphosphate hydrolases"/>
    <property type="match status" value="1"/>
</dbReference>
<organism evidence="1 2">
    <name type="scientific">Candidatus Magasanikbacteria bacterium CG_4_9_14_3_um_filter_32_9</name>
    <dbReference type="NCBI Taxonomy" id="1974644"/>
    <lineage>
        <taxon>Bacteria</taxon>
        <taxon>Candidatus Magasanikiibacteriota</taxon>
    </lineage>
</organism>
<dbReference type="InterPro" id="IPR027417">
    <property type="entry name" value="P-loop_NTPase"/>
</dbReference>
<dbReference type="InterPro" id="IPR050238">
    <property type="entry name" value="DNA_Rep/Repair_Clamp_Loader"/>
</dbReference>
<accession>A0A2M7Z6L5</accession>
<evidence type="ECO:0000313" key="1">
    <source>
        <dbReference type="EMBL" id="PJA89725.1"/>
    </source>
</evidence>
<evidence type="ECO:0008006" key="3">
    <source>
        <dbReference type="Google" id="ProtNLM"/>
    </source>
</evidence>
<evidence type="ECO:0000313" key="2">
    <source>
        <dbReference type="Proteomes" id="UP000230843"/>
    </source>
</evidence>
<sequence length="305" mass="34813">MDILGHEKIVNFFDKVLENGRFGHAYLFVGPESLGKKAVAMQIASKLLNSSVENLHKEFGFSFVEQEIDQKTGKTKKGISIDQIRDLINFLSQKSFVKGYKIAIINNAHKMSSITSNALLKTLEEPKGETVLFLITENLDELPSTIISRCQIVHFEPIEQDIIFNYLLELKIDKEKAKEIAELSLGLPGKAIDFVENSGKFDFYKKEIERFESMFGKPFYEKRACVEEIFGNKTDHIAQRDEIRHILSVWQFILSSFLKNACSVKSGLTYDSYIKLNDSISEAKNLISFNIHPRLLIENILLLIP</sequence>